<dbReference type="PANTHER" id="PTHR14469">
    <property type="entry name" value="SARCOMA ANTIGEN NY-SAR-23"/>
    <property type="match status" value="1"/>
</dbReference>
<proteinExistence type="inferred from homology"/>
<evidence type="ECO:0000313" key="3">
    <source>
        <dbReference type="Proteomes" id="UP000821853"/>
    </source>
</evidence>
<dbReference type="EMBL" id="JABSTR010000006">
    <property type="protein sequence ID" value="KAH9372919.1"/>
    <property type="molecule type" value="Genomic_DNA"/>
</dbReference>
<dbReference type="OrthoDB" id="9975373at2759"/>
<name>A0A9J6GDR5_HAELO</name>
<evidence type="ECO:0000256" key="1">
    <source>
        <dbReference type="ARBA" id="ARBA00037957"/>
    </source>
</evidence>
<organism evidence="2 3">
    <name type="scientific">Haemaphysalis longicornis</name>
    <name type="common">Bush tick</name>
    <dbReference type="NCBI Taxonomy" id="44386"/>
    <lineage>
        <taxon>Eukaryota</taxon>
        <taxon>Metazoa</taxon>
        <taxon>Ecdysozoa</taxon>
        <taxon>Arthropoda</taxon>
        <taxon>Chelicerata</taxon>
        <taxon>Arachnida</taxon>
        <taxon>Acari</taxon>
        <taxon>Parasitiformes</taxon>
        <taxon>Ixodida</taxon>
        <taxon>Ixodoidea</taxon>
        <taxon>Ixodidae</taxon>
        <taxon>Haemaphysalinae</taxon>
        <taxon>Haemaphysalis</taxon>
    </lineage>
</organism>
<keyword evidence="3" id="KW-1185">Reference proteome</keyword>
<accession>A0A9J6GDR5</accession>
<dbReference type="Proteomes" id="UP000821853">
    <property type="component" value="Chromosome 4"/>
</dbReference>
<gene>
    <name evidence="2" type="ORF">HPB48_016533</name>
</gene>
<evidence type="ECO:0000313" key="2">
    <source>
        <dbReference type="EMBL" id="KAH9372919.1"/>
    </source>
</evidence>
<comment type="similarity">
    <text evidence="1">Belongs to the PC-esterase family.</text>
</comment>
<dbReference type="OMA" id="DFRAGPQ"/>
<dbReference type="SUPFAM" id="SSF52266">
    <property type="entry name" value="SGNH hydrolase"/>
    <property type="match status" value="1"/>
</dbReference>
<comment type="caution">
    <text evidence="2">The sequence shown here is derived from an EMBL/GenBank/DDBJ whole genome shotgun (WGS) entry which is preliminary data.</text>
</comment>
<sequence>MEERCMGDVLIIHGTKTNGRDYREERVFSKHGTTFSFCFLTRIYSEYVESILQRMVKDPPDVVIAGSCLWDITRWGPDGAEDYKKNVPRFFSGLQQRLPPTTLVMWLTAAPLSQEVRGGFLVPQLDFLKYSLRFHILEANCFCKEAADKFGIDVLDLHFHLRFLLEHRARDGIHWEPLAVRLCTNLVLTHVAISWGQTTARKVRYR</sequence>
<reference evidence="2 3" key="1">
    <citation type="journal article" date="2020" name="Cell">
        <title>Large-Scale Comparative Analyses of Tick Genomes Elucidate Their Genetic Diversity and Vector Capacities.</title>
        <authorList>
            <consortium name="Tick Genome and Microbiome Consortium (TIGMIC)"/>
            <person name="Jia N."/>
            <person name="Wang J."/>
            <person name="Shi W."/>
            <person name="Du L."/>
            <person name="Sun Y."/>
            <person name="Zhan W."/>
            <person name="Jiang J.F."/>
            <person name="Wang Q."/>
            <person name="Zhang B."/>
            <person name="Ji P."/>
            <person name="Bell-Sakyi L."/>
            <person name="Cui X.M."/>
            <person name="Yuan T.T."/>
            <person name="Jiang B.G."/>
            <person name="Yang W.F."/>
            <person name="Lam T.T."/>
            <person name="Chang Q.C."/>
            <person name="Ding S.J."/>
            <person name="Wang X.J."/>
            <person name="Zhu J.G."/>
            <person name="Ruan X.D."/>
            <person name="Zhao L."/>
            <person name="Wei J.T."/>
            <person name="Ye R.Z."/>
            <person name="Que T.C."/>
            <person name="Du C.H."/>
            <person name="Zhou Y.H."/>
            <person name="Cheng J.X."/>
            <person name="Dai P.F."/>
            <person name="Guo W.B."/>
            <person name="Han X.H."/>
            <person name="Huang E.J."/>
            <person name="Li L.F."/>
            <person name="Wei W."/>
            <person name="Gao Y.C."/>
            <person name="Liu J.Z."/>
            <person name="Shao H.Z."/>
            <person name="Wang X."/>
            <person name="Wang C.C."/>
            <person name="Yang T.C."/>
            <person name="Huo Q.B."/>
            <person name="Li W."/>
            <person name="Chen H.Y."/>
            <person name="Chen S.E."/>
            <person name="Zhou L.G."/>
            <person name="Ni X.B."/>
            <person name="Tian J.H."/>
            <person name="Sheng Y."/>
            <person name="Liu T."/>
            <person name="Pan Y.S."/>
            <person name="Xia L.Y."/>
            <person name="Li J."/>
            <person name="Zhao F."/>
            <person name="Cao W.C."/>
        </authorList>
    </citation>
    <scope>NUCLEOTIDE SEQUENCE [LARGE SCALE GENOMIC DNA]</scope>
    <source>
        <strain evidence="2">HaeL-2018</strain>
    </source>
</reference>
<protein>
    <submittedName>
        <fullName evidence="2">Uncharacterized protein</fullName>
    </submittedName>
</protein>
<dbReference type="AlphaFoldDB" id="A0A9J6GDR5"/>
<dbReference type="VEuPathDB" id="VectorBase:HLOH_065087"/>
<dbReference type="PANTHER" id="PTHR14469:SF0">
    <property type="entry name" value="FAMILY WITH SEQUENCE SIMILARITY 113"/>
    <property type="match status" value="1"/>
</dbReference>